<dbReference type="EMBL" id="LGRX02031875">
    <property type="protein sequence ID" value="KAK3244419.1"/>
    <property type="molecule type" value="Genomic_DNA"/>
</dbReference>
<name>A0AAE0EY26_9CHLO</name>
<protein>
    <submittedName>
        <fullName evidence="2">Uncharacterized protein</fullName>
    </submittedName>
</protein>
<dbReference type="Proteomes" id="UP001190700">
    <property type="component" value="Unassembled WGS sequence"/>
</dbReference>
<proteinExistence type="predicted"/>
<feature type="compositionally biased region" description="Basic and acidic residues" evidence="1">
    <location>
        <begin position="68"/>
        <end position="85"/>
    </location>
</feature>
<comment type="caution">
    <text evidence="2">The sequence shown here is derived from an EMBL/GenBank/DDBJ whole genome shotgun (WGS) entry which is preliminary data.</text>
</comment>
<dbReference type="AlphaFoldDB" id="A0AAE0EY26"/>
<organism evidence="2 3">
    <name type="scientific">Cymbomonas tetramitiformis</name>
    <dbReference type="NCBI Taxonomy" id="36881"/>
    <lineage>
        <taxon>Eukaryota</taxon>
        <taxon>Viridiplantae</taxon>
        <taxon>Chlorophyta</taxon>
        <taxon>Pyramimonadophyceae</taxon>
        <taxon>Pyramimonadales</taxon>
        <taxon>Pyramimonadaceae</taxon>
        <taxon>Cymbomonas</taxon>
    </lineage>
</organism>
<sequence length="144" mass="16056">MVKLVRVAVKAASKKFNKLRTKLQLQHGSSWSMMPKAAKKRLKESHLEVSQAKLHRSQIFQSVKEARLKEQQMRGSGEAHAKEGPECSGAKDFAEGEEDSDVEGEVEGASGQEQDEGDEDEDPLRPTSGKEEVRLCRTRQDTCC</sequence>
<accession>A0AAE0EY26</accession>
<gene>
    <name evidence="2" type="ORF">CYMTET_45965</name>
</gene>
<evidence type="ECO:0000313" key="2">
    <source>
        <dbReference type="EMBL" id="KAK3244419.1"/>
    </source>
</evidence>
<feature type="region of interest" description="Disordered" evidence="1">
    <location>
        <begin position="68"/>
        <end position="144"/>
    </location>
</feature>
<feature type="compositionally biased region" description="Acidic residues" evidence="1">
    <location>
        <begin position="95"/>
        <end position="106"/>
    </location>
</feature>
<evidence type="ECO:0000256" key="1">
    <source>
        <dbReference type="SAM" id="MobiDB-lite"/>
    </source>
</evidence>
<keyword evidence="3" id="KW-1185">Reference proteome</keyword>
<feature type="compositionally biased region" description="Acidic residues" evidence="1">
    <location>
        <begin position="113"/>
        <end position="122"/>
    </location>
</feature>
<evidence type="ECO:0000313" key="3">
    <source>
        <dbReference type="Proteomes" id="UP001190700"/>
    </source>
</evidence>
<reference evidence="2 3" key="1">
    <citation type="journal article" date="2015" name="Genome Biol. Evol.">
        <title>Comparative Genomics of a Bacterivorous Green Alga Reveals Evolutionary Causalities and Consequences of Phago-Mixotrophic Mode of Nutrition.</title>
        <authorList>
            <person name="Burns J.A."/>
            <person name="Paasch A."/>
            <person name="Narechania A."/>
            <person name="Kim E."/>
        </authorList>
    </citation>
    <scope>NUCLEOTIDE SEQUENCE [LARGE SCALE GENOMIC DNA]</scope>
    <source>
        <strain evidence="2 3">PLY_AMNH</strain>
    </source>
</reference>
<feature type="compositionally biased region" description="Basic and acidic residues" evidence="1">
    <location>
        <begin position="128"/>
        <end position="144"/>
    </location>
</feature>